<comment type="caution">
    <text evidence="2">The sequence shown here is derived from an EMBL/GenBank/DDBJ whole genome shotgun (WGS) entry which is preliminary data.</text>
</comment>
<proteinExistence type="predicted"/>
<evidence type="ECO:0000259" key="1">
    <source>
        <dbReference type="Pfam" id="PF25431"/>
    </source>
</evidence>
<organism evidence="2 3">
    <name type="scientific">Cetraspora pellucida</name>
    <dbReference type="NCBI Taxonomy" id="1433469"/>
    <lineage>
        <taxon>Eukaryota</taxon>
        <taxon>Fungi</taxon>
        <taxon>Fungi incertae sedis</taxon>
        <taxon>Mucoromycota</taxon>
        <taxon>Glomeromycotina</taxon>
        <taxon>Glomeromycetes</taxon>
        <taxon>Diversisporales</taxon>
        <taxon>Gigasporaceae</taxon>
        <taxon>Cetraspora</taxon>
    </lineage>
</organism>
<accession>A0A9N9D0U1</accession>
<gene>
    <name evidence="2" type="ORF">CPELLU_LOCUS7800</name>
</gene>
<reference evidence="2" key="1">
    <citation type="submission" date="2021-06" db="EMBL/GenBank/DDBJ databases">
        <authorList>
            <person name="Kallberg Y."/>
            <person name="Tangrot J."/>
            <person name="Rosling A."/>
        </authorList>
    </citation>
    <scope>NUCLEOTIDE SEQUENCE</scope>
    <source>
        <strain evidence="2">FL966</strain>
    </source>
</reference>
<sequence>MLNISNRKPKSIDINPFSIAAQLKEGSKMLIVNLLLKKVKTIPASLKEGSLTKFMFCHWCKEAGKNNNFTKGCEYFKKQYLDRHININDHWLVCAARIQSQITLHFSFAIQAGLIKLSLYKLFEIQHGEDQNQFECELYKSNGWSLILDESNTVSAEKTLAIVSKHLIASAKPIYQFLGLILLTDSTANTIIAEINWFFQAKHISYDDLMHICTDGASTMIGSQVGVATQLKNKNPFILEHHCISHKLALAAKDAAKQVEEFKQYEKIVHNIYSYFSRSPEHMMHLKITEENFGDPHLTVLNIIETRWLLLSNVIQNLNQILSSIIDALLEDSYNYTIAEALYNSIDETFIITTKFFADILETLR</sequence>
<dbReference type="EMBL" id="CAJVQA010005344">
    <property type="protein sequence ID" value="CAG8618526.1"/>
    <property type="molecule type" value="Genomic_DNA"/>
</dbReference>
<protein>
    <submittedName>
        <fullName evidence="2">6518_t:CDS:1</fullName>
    </submittedName>
</protein>
<dbReference type="PANTHER" id="PTHR46880:SF5">
    <property type="entry name" value="DUF4371 DOMAIN-CONTAINING PROTEIN"/>
    <property type="match status" value="1"/>
</dbReference>
<dbReference type="OrthoDB" id="2436429at2759"/>
<feature type="domain" description="C17orf113 probable zinc finger" evidence="1">
    <location>
        <begin position="52"/>
        <end position="93"/>
    </location>
</feature>
<keyword evidence="3" id="KW-1185">Reference proteome</keyword>
<dbReference type="Proteomes" id="UP000789759">
    <property type="component" value="Unassembled WGS sequence"/>
</dbReference>
<name>A0A9N9D0U1_9GLOM</name>
<dbReference type="SUPFAM" id="SSF53098">
    <property type="entry name" value="Ribonuclease H-like"/>
    <property type="match status" value="1"/>
</dbReference>
<dbReference type="InterPro" id="IPR057456">
    <property type="entry name" value="Znf_C17orf113"/>
</dbReference>
<evidence type="ECO:0000313" key="3">
    <source>
        <dbReference type="Proteomes" id="UP000789759"/>
    </source>
</evidence>
<dbReference type="InterPro" id="IPR012337">
    <property type="entry name" value="RNaseH-like_sf"/>
</dbReference>
<dbReference type="AlphaFoldDB" id="A0A9N9D0U1"/>
<evidence type="ECO:0000313" key="2">
    <source>
        <dbReference type="EMBL" id="CAG8618526.1"/>
    </source>
</evidence>
<dbReference type="PANTHER" id="PTHR46880">
    <property type="entry name" value="RAS-ASSOCIATING DOMAIN-CONTAINING PROTEIN"/>
    <property type="match status" value="1"/>
</dbReference>
<dbReference type="Pfam" id="PF25431">
    <property type="entry name" value="zf-C17orf113"/>
    <property type="match status" value="1"/>
</dbReference>